<dbReference type="PROSITE" id="PS50089">
    <property type="entry name" value="ZF_RING_2"/>
    <property type="match status" value="1"/>
</dbReference>
<feature type="compositionally biased region" description="Basic and acidic residues" evidence="2">
    <location>
        <begin position="834"/>
        <end position="859"/>
    </location>
</feature>
<sequence>MSILSEMDNKQRQPKEPPVSDGNPQELWQTLQHLKAQYTERLNDVKRTTISELAKLSNQGRPQLQAELKKWKGFAEEALTILQAPDPKTAALLRQSRFPKGSAYLEKQLEKPLTTWENRKRTWASWQQAGRQGTTPSQTQTPSDGQAVATNGLPRQQPEQHTQRRPQQGGSGERPPNVLSARPVPQPQAVPPQAQKAASKDHLLLSEQRRLHLQALNKQAPVTAQPAPPKQAQQTALQQRQPLQGPAVGAKGPQQSTLDRVMHAFAVRASLSVAEFTERVRSNPALKERVKLEVKKLQQRIAQGASAQGTAAATAPNSKAPPNIPSLPNVIPPATSPATQAPPATSPRSALPVPPPSQIQPLPPLPPQVVKHLQGLSLEQLQTCMARLRERLADEEELQEGAPIASILGRLSRIRLLRQQIAFCQQRAEKLAGRDAAVPTPGAKGAGVSPSNVNAATRGVNGVGRGVNGSVRGLNGSGTGAPTAGQGANGTGRGVTGAGRAVHGVGRAVNAAGRGANEGGSGVREASAPLPGVSADGVGVNRATGGGFADGDGVRWGSVNGQGGEKTLAMRMSEIGRGVNGDKAPDAGARESGAGRGNVNWSRVNGANVNRGGVNGASGAKPANLGANGASPEGATAHGVNGTSQGPAAMKTGVDTGRAVIPSANGGIANGATATGSGVNREGGVRAVTPGSVNRPCQGASTPGPIQIMPPILPNSGSRRAPTKAGGPAGTPNVTPTNAAAQASAQPCARTLPKSVKVFRTVTINGEEKRVETDPQQIALLYRRLAERRAAGGAQRLARDRAPGTGQQVDGAEGSPREGEPGPAQRVGGDGEAPVERNNKRKLSRTEMEVRAPEGRGGERSGQPGQRGGASGLPLLPRLDEGGPPEKKLKAQIEELSARLGDADAYADGPPKMGETQKAVPESASAAGVGPEEGTSQRKQDWPPKADADLNVCAICEEEWDNERRRTVIIPGLNYKCGHALYCNKCLEDFFERMSEKAKTGAFHYECPSKCNLGPDMPRLMPVFIGC</sequence>
<feature type="region of interest" description="Disordered" evidence="2">
    <location>
        <begin position="305"/>
        <end position="324"/>
    </location>
</feature>
<dbReference type="EMBL" id="DF237306">
    <property type="protein sequence ID" value="GAQ87492.1"/>
    <property type="molecule type" value="Genomic_DNA"/>
</dbReference>
<dbReference type="AlphaFoldDB" id="A0A1Y1IBZ8"/>
<feature type="domain" description="RING-type" evidence="3">
    <location>
        <begin position="953"/>
        <end position="1008"/>
    </location>
</feature>
<evidence type="ECO:0000313" key="5">
    <source>
        <dbReference type="Proteomes" id="UP000054558"/>
    </source>
</evidence>
<evidence type="ECO:0000256" key="2">
    <source>
        <dbReference type="SAM" id="MobiDB-lite"/>
    </source>
</evidence>
<proteinExistence type="predicted"/>
<protein>
    <recommendedName>
        <fullName evidence="3">RING-type domain-containing protein</fullName>
    </recommendedName>
</protein>
<gene>
    <name evidence="4" type="ORF">KFL_003570010</name>
</gene>
<feature type="region of interest" description="Disordered" evidence="2">
    <location>
        <begin position="329"/>
        <end position="365"/>
    </location>
</feature>
<feature type="compositionally biased region" description="Low complexity" evidence="2">
    <location>
        <begin position="602"/>
        <end position="620"/>
    </location>
</feature>
<evidence type="ECO:0000256" key="1">
    <source>
        <dbReference type="PROSITE-ProRule" id="PRU00175"/>
    </source>
</evidence>
<name>A0A1Y1IBZ8_KLENI</name>
<accession>A0A1Y1IBZ8</accession>
<feature type="compositionally biased region" description="Pro residues" evidence="2">
    <location>
        <begin position="352"/>
        <end position="365"/>
    </location>
</feature>
<feature type="compositionally biased region" description="Low complexity" evidence="2">
    <location>
        <begin position="132"/>
        <end position="146"/>
    </location>
</feature>
<feature type="region of interest" description="Disordered" evidence="2">
    <location>
        <begin position="220"/>
        <end position="255"/>
    </location>
</feature>
<feature type="compositionally biased region" description="Polar residues" evidence="2">
    <location>
        <begin position="153"/>
        <end position="168"/>
    </location>
</feature>
<keyword evidence="1" id="KW-0863">Zinc-finger</keyword>
<evidence type="ECO:0000259" key="3">
    <source>
        <dbReference type="PROSITE" id="PS50089"/>
    </source>
</evidence>
<keyword evidence="1" id="KW-0862">Zinc</keyword>
<dbReference type="OMA" id="HHADANQ"/>
<keyword evidence="1" id="KW-0479">Metal-binding</keyword>
<reference evidence="4 5" key="1">
    <citation type="journal article" date="2014" name="Nat. Commun.">
        <title>Klebsormidium flaccidum genome reveals primary factors for plant terrestrial adaptation.</title>
        <authorList>
            <person name="Hori K."/>
            <person name="Maruyama F."/>
            <person name="Fujisawa T."/>
            <person name="Togashi T."/>
            <person name="Yamamoto N."/>
            <person name="Seo M."/>
            <person name="Sato S."/>
            <person name="Yamada T."/>
            <person name="Mori H."/>
            <person name="Tajima N."/>
            <person name="Moriyama T."/>
            <person name="Ikeuchi M."/>
            <person name="Watanabe M."/>
            <person name="Wada H."/>
            <person name="Kobayashi K."/>
            <person name="Saito M."/>
            <person name="Masuda T."/>
            <person name="Sasaki-Sekimoto Y."/>
            <person name="Mashiguchi K."/>
            <person name="Awai K."/>
            <person name="Shimojima M."/>
            <person name="Masuda S."/>
            <person name="Iwai M."/>
            <person name="Nobusawa T."/>
            <person name="Narise T."/>
            <person name="Kondo S."/>
            <person name="Saito H."/>
            <person name="Sato R."/>
            <person name="Murakawa M."/>
            <person name="Ihara Y."/>
            <person name="Oshima-Yamada Y."/>
            <person name="Ohtaka K."/>
            <person name="Satoh M."/>
            <person name="Sonobe K."/>
            <person name="Ishii M."/>
            <person name="Ohtani R."/>
            <person name="Kanamori-Sato M."/>
            <person name="Honoki R."/>
            <person name="Miyazaki D."/>
            <person name="Mochizuki H."/>
            <person name="Umetsu J."/>
            <person name="Higashi K."/>
            <person name="Shibata D."/>
            <person name="Kamiya Y."/>
            <person name="Sato N."/>
            <person name="Nakamura Y."/>
            <person name="Tabata S."/>
            <person name="Ida S."/>
            <person name="Kurokawa K."/>
            <person name="Ohta H."/>
        </authorList>
    </citation>
    <scope>NUCLEOTIDE SEQUENCE [LARGE SCALE GENOMIC DNA]</scope>
    <source>
        <strain evidence="4 5">NIES-2285</strain>
    </source>
</reference>
<feature type="region of interest" description="Disordered" evidence="2">
    <location>
        <begin position="1"/>
        <end position="25"/>
    </location>
</feature>
<dbReference type="GO" id="GO:0008270">
    <property type="term" value="F:zinc ion binding"/>
    <property type="evidence" value="ECO:0007669"/>
    <property type="project" value="UniProtKB-KW"/>
</dbReference>
<feature type="region of interest" description="Disordered" evidence="2">
    <location>
        <begin position="903"/>
        <end position="943"/>
    </location>
</feature>
<evidence type="ECO:0000313" key="4">
    <source>
        <dbReference type="EMBL" id="GAQ87492.1"/>
    </source>
</evidence>
<feature type="region of interest" description="Disordered" evidence="2">
    <location>
        <begin position="689"/>
        <end position="746"/>
    </location>
</feature>
<keyword evidence="5" id="KW-1185">Reference proteome</keyword>
<dbReference type="Proteomes" id="UP000054558">
    <property type="component" value="Unassembled WGS sequence"/>
</dbReference>
<organism evidence="4 5">
    <name type="scientific">Klebsormidium nitens</name>
    <name type="common">Green alga</name>
    <name type="synonym">Ulothrix nitens</name>
    <dbReference type="NCBI Taxonomy" id="105231"/>
    <lineage>
        <taxon>Eukaryota</taxon>
        <taxon>Viridiplantae</taxon>
        <taxon>Streptophyta</taxon>
        <taxon>Klebsormidiophyceae</taxon>
        <taxon>Klebsormidiales</taxon>
        <taxon>Klebsormidiaceae</taxon>
        <taxon>Klebsormidium</taxon>
    </lineage>
</organism>
<feature type="compositionally biased region" description="Low complexity" evidence="2">
    <location>
        <begin position="220"/>
        <end position="244"/>
    </location>
</feature>
<feature type="region of interest" description="Disordered" evidence="2">
    <location>
        <begin position="792"/>
        <end position="886"/>
    </location>
</feature>
<feature type="compositionally biased region" description="Low complexity" evidence="2">
    <location>
        <begin position="305"/>
        <end position="315"/>
    </location>
</feature>
<feature type="region of interest" description="Disordered" evidence="2">
    <location>
        <begin position="124"/>
        <end position="200"/>
    </location>
</feature>
<feature type="region of interest" description="Disordered" evidence="2">
    <location>
        <begin position="578"/>
        <end position="651"/>
    </location>
</feature>
<feature type="compositionally biased region" description="Low complexity" evidence="2">
    <location>
        <begin position="336"/>
        <end position="351"/>
    </location>
</feature>
<dbReference type="InterPro" id="IPR001841">
    <property type="entry name" value="Znf_RING"/>
</dbReference>